<organism evidence="10 11">
    <name type="scientific">Rhodovulum visakhapatnamense</name>
    <dbReference type="NCBI Taxonomy" id="364297"/>
    <lineage>
        <taxon>Bacteria</taxon>
        <taxon>Pseudomonadati</taxon>
        <taxon>Pseudomonadota</taxon>
        <taxon>Alphaproteobacteria</taxon>
        <taxon>Rhodobacterales</taxon>
        <taxon>Paracoccaceae</taxon>
        <taxon>Rhodovulum</taxon>
    </lineage>
</organism>
<feature type="transmembrane region" description="Helical" evidence="8">
    <location>
        <begin position="369"/>
        <end position="388"/>
    </location>
</feature>
<dbReference type="InterPro" id="IPR036259">
    <property type="entry name" value="MFS_trans_sf"/>
</dbReference>
<keyword evidence="3" id="KW-1003">Cell membrane</keyword>
<dbReference type="PANTHER" id="PTHR23513:SF11">
    <property type="entry name" value="STAPHYLOFERRIN A TRANSPORTER"/>
    <property type="match status" value="1"/>
</dbReference>
<keyword evidence="4 8" id="KW-0812">Transmembrane</keyword>
<dbReference type="PRINTS" id="PR01035">
    <property type="entry name" value="TCRTETA"/>
</dbReference>
<feature type="transmembrane region" description="Helical" evidence="8">
    <location>
        <begin position="400"/>
        <end position="420"/>
    </location>
</feature>
<feature type="transmembrane region" description="Helical" evidence="8">
    <location>
        <begin position="310"/>
        <end position="328"/>
    </location>
</feature>
<reference evidence="10 11" key="1">
    <citation type="submission" date="2019-03" db="EMBL/GenBank/DDBJ databases">
        <title>Genomic Encyclopedia of Type Strains, Phase IV (KMG-IV): sequencing the most valuable type-strain genomes for metagenomic binning, comparative biology and taxonomic classification.</title>
        <authorList>
            <person name="Goeker M."/>
        </authorList>
    </citation>
    <scope>NUCLEOTIDE SEQUENCE [LARGE SCALE GENOMIC DNA]</scope>
    <source>
        <strain evidence="10 11">JA181</strain>
    </source>
</reference>
<evidence type="ECO:0000256" key="1">
    <source>
        <dbReference type="ARBA" id="ARBA00004651"/>
    </source>
</evidence>
<evidence type="ECO:0000256" key="5">
    <source>
        <dbReference type="ARBA" id="ARBA00022989"/>
    </source>
</evidence>
<dbReference type="Proteomes" id="UP000295484">
    <property type="component" value="Unassembled WGS sequence"/>
</dbReference>
<gene>
    <name evidence="10" type="ORF">EV657_1155</name>
</gene>
<dbReference type="CDD" id="cd06173">
    <property type="entry name" value="MFS_MefA_like"/>
    <property type="match status" value="1"/>
</dbReference>
<evidence type="ECO:0000256" key="8">
    <source>
        <dbReference type="SAM" id="Phobius"/>
    </source>
</evidence>
<evidence type="ECO:0000313" key="10">
    <source>
        <dbReference type="EMBL" id="TDX27015.1"/>
    </source>
</evidence>
<protein>
    <submittedName>
        <fullName evidence="10">Putative MFS family arabinose efflux permease</fullName>
    </submittedName>
</protein>
<dbReference type="SUPFAM" id="SSF103473">
    <property type="entry name" value="MFS general substrate transporter"/>
    <property type="match status" value="1"/>
</dbReference>
<evidence type="ECO:0000256" key="3">
    <source>
        <dbReference type="ARBA" id="ARBA00022475"/>
    </source>
</evidence>
<evidence type="ECO:0000256" key="4">
    <source>
        <dbReference type="ARBA" id="ARBA00022692"/>
    </source>
</evidence>
<dbReference type="AlphaFoldDB" id="A0A4R8FSU6"/>
<dbReference type="PANTHER" id="PTHR23513">
    <property type="entry name" value="INTEGRAL MEMBRANE EFFLUX PROTEIN-RELATED"/>
    <property type="match status" value="1"/>
</dbReference>
<dbReference type="GO" id="GO:0022857">
    <property type="term" value="F:transmembrane transporter activity"/>
    <property type="evidence" value="ECO:0007669"/>
    <property type="project" value="InterPro"/>
</dbReference>
<sequence length="562" mass="60246">MATATYPFEIDRPESRPVPDPVPVRPSSLAPFRKATFRNLWLASNVSNFGGLVQTVGAGWMMTELTHSPVMVAMVQASNTLPIMLVSLIAGALADNFNRRRIMLGAQTFMLVVSAALAAAAFAGGLTPWLLLGFTFLIGFGMALYNPSWQASVGDIVPRSDLPAAVALNSMGFNLMRSVGPAVGGLIVAAGGAAAAFAVNAASYLPLWLSLYLWRPALPERRLPREALGPAVAAGLRYVSMSPVLLRVLFRGFLFGVAAVGLLALLPIVARDMLGGGAFAYGLLLGCFGAGAIGGAVSGARLRDRFANETIVRAGFLGFGAALVGLSLSRDLWISGLLLLPAGASWVLSLSLFNVSVQLSTPRWVVGRALSLYQTCTFGGMATGSFLWGHVAGRAGLAEALWAAAAVLVLGALVGLRLPLPNFGTDDLAPLGRFVEPRLGVDLRARSGPIAITVEYDIAPEDVTAFLAAMTERRRIRIRDGARQWVLLRDLERPTVWAESYHVATWAEYLRHHERRTMADAEVTDRLRALNRGAGKPRVRRMIERQTVPLRDDLPLKPDDMV</sequence>
<dbReference type="InterPro" id="IPR020846">
    <property type="entry name" value="MFS_dom"/>
</dbReference>
<dbReference type="EMBL" id="SOEB01000015">
    <property type="protein sequence ID" value="TDX27015.1"/>
    <property type="molecule type" value="Genomic_DNA"/>
</dbReference>
<name>A0A4R8FSU6_9RHOB</name>
<dbReference type="PROSITE" id="PS50850">
    <property type="entry name" value="MFS"/>
    <property type="match status" value="1"/>
</dbReference>
<feature type="transmembrane region" description="Helical" evidence="8">
    <location>
        <begin position="183"/>
        <end position="207"/>
    </location>
</feature>
<dbReference type="InterPro" id="IPR010290">
    <property type="entry name" value="TM_effector"/>
</dbReference>
<feature type="transmembrane region" description="Helical" evidence="8">
    <location>
        <begin position="102"/>
        <end position="123"/>
    </location>
</feature>
<keyword evidence="5 8" id="KW-1133">Transmembrane helix</keyword>
<dbReference type="Gene3D" id="1.20.1250.20">
    <property type="entry name" value="MFS general substrate transporter like domains"/>
    <property type="match status" value="1"/>
</dbReference>
<feature type="transmembrane region" description="Helical" evidence="8">
    <location>
        <begin position="276"/>
        <end position="298"/>
    </location>
</feature>
<evidence type="ECO:0000256" key="2">
    <source>
        <dbReference type="ARBA" id="ARBA00022448"/>
    </source>
</evidence>
<dbReference type="InterPro" id="IPR001958">
    <property type="entry name" value="Tet-R_TetA/multi-R_MdtG-like"/>
</dbReference>
<evidence type="ECO:0000256" key="7">
    <source>
        <dbReference type="SAM" id="MobiDB-lite"/>
    </source>
</evidence>
<evidence type="ECO:0000313" key="11">
    <source>
        <dbReference type="Proteomes" id="UP000295484"/>
    </source>
</evidence>
<feature type="transmembrane region" description="Helical" evidence="8">
    <location>
        <begin position="334"/>
        <end position="357"/>
    </location>
</feature>
<feature type="transmembrane region" description="Helical" evidence="8">
    <location>
        <begin position="70"/>
        <end position="90"/>
    </location>
</feature>
<dbReference type="Pfam" id="PF05977">
    <property type="entry name" value="MFS_3"/>
    <property type="match status" value="1"/>
</dbReference>
<accession>A0A4R8FSU6</accession>
<feature type="transmembrane region" description="Helical" evidence="8">
    <location>
        <begin position="129"/>
        <end position="145"/>
    </location>
</feature>
<feature type="domain" description="Major facilitator superfamily (MFS) profile" evidence="9">
    <location>
        <begin position="36"/>
        <end position="423"/>
    </location>
</feature>
<keyword evidence="6 8" id="KW-0472">Membrane</keyword>
<feature type="region of interest" description="Disordered" evidence="7">
    <location>
        <begin position="1"/>
        <end position="23"/>
    </location>
</feature>
<proteinExistence type="predicted"/>
<comment type="subcellular location">
    <subcellularLocation>
        <location evidence="1">Cell membrane</location>
        <topology evidence="1">Multi-pass membrane protein</topology>
    </subcellularLocation>
</comment>
<feature type="transmembrane region" description="Helical" evidence="8">
    <location>
        <begin position="253"/>
        <end position="270"/>
    </location>
</feature>
<keyword evidence="2" id="KW-0813">Transport</keyword>
<dbReference type="GO" id="GO:0005886">
    <property type="term" value="C:plasma membrane"/>
    <property type="evidence" value="ECO:0007669"/>
    <property type="project" value="UniProtKB-SubCell"/>
</dbReference>
<evidence type="ECO:0000256" key="6">
    <source>
        <dbReference type="ARBA" id="ARBA00023136"/>
    </source>
</evidence>
<comment type="caution">
    <text evidence="10">The sequence shown here is derived from an EMBL/GenBank/DDBJ whole genome shotgun (WGS) entry which is preliminary data.</text>
</comment>
<evidence type="ECO:0000259" key="9">
    <source>
        <dbReference type="PROSITE" id="PS50850"/>
    </source>
</evidence>